<dbReference type="Proteomes" id="UP000593568">
    <property type="component" value="Unassembled WGS sequence"/>
</dbReference>
<organism evidence="1 2">
    <name type="scientific">Gossypium trilobum</name>
    <dbReference type="NCBI Taxonomy" id="34281"/>
    <lineage>
        <taxon>Eukaryota</taxon>
        <taxon>Viridiplantae</taxon>
        <taxon>Streptophyta</taxon>
        <taxon>Embryophyta</taxon>
        <taxon>Tracheophyta</taxon>
        <taxon>Spermatophyta</taxon>
        <taxon>Magnoliopsida</taxon>
        <taxon>eudicotyledons</taxon>
        <taxon>Gunneridae</taxon>
        <taxon>Pentapetalae</taxon>
        <taxon>rosids</taxon>
        <taxon>malvids</taxon>
        <taxon>Malvales</taxon>
        <taxon>Malvaceae</taxon>
        <taxon>Malvoideae</taxon>
        <taxon>Gossypium</taxon>
    </lineage>
</organism>
<keyword evidence="2" id="KW-1185">Reference proteome</keyword>
<dbReference type="AlphaFoldDB" id="A0A7J9DL80"/>
<dbReference type="EMBL" id="JABEZW010000003">
    <property type="protein sequence ID" value="MBA0761496.1"/>
    <property type="molecule type" value="Genomic_DNA"/>
</dbReference>
<sequence>MCFLYVIKFFDHAISINVPR</sequence>
<name>A0A7J9DL80_9ROSI</name>
<feature type="non-terminal residue" evidence="1">
    <location>
        <position position="20"/>
    </location>
</feature>
<accession>A0A7J9DL80</accession>
<evidence type="ECO:0000313" key="2">
    <source>
        <dbReference type="Proteomes" id="UP000593568"/>
    </source>
</evidence>
<proteinExistence type="predicted"/>
<reference evidence="1 2" key="1">
    <citation type="journal article" date="2019" name="Genome Biol. Evol.">
        <title>Insights into the evolution of the New World diploid cottons (Gossypium, subgenus Houzingenia) based on genome sequencing.</title>
        <authorList>
            <person name="Grover C.E."/>
            <person name="Arick M.A. 2nd"/>
            <person name="Thrash A."/>
            <person name="Conover J.L."/>
            <person name="Sanders W.S."/>
            <person name="Peterson D.G."/>
            <person name="Frelichowski J.E."/>
            <person name="Scheffler J.A."/>
            <person name="Scheffler B.E."/>
            <person name="Wendel J.F."/>
        </authorList>
    </citation>
    <scope>NUCLEOTIDE SEQUENCE [LARGE SCALE GENOMIC DNA]</scope>
    <source>
        <strain evidence="1">8</strain>
        <tissue evidence="1">Leaf</tissue>
    </source>
</reference>
<comment type="caution">
    <text evidence="1">The sequence shown here is derived from an EMBL/GenBank/DDBJ whole genome shotgun (WGS) entry which is preliminary data.</text>
</comment>
<evidence type="ECO:0000313" key="1">
    <source>
        <dbReference type="EMBL" id="MBA0761496.1"/>
    </source>
</evidence>
<protein>
    <submittedName>
        <fullName evidence="1">Uncharacterized protein</fullName>
    </submittedName>
</protein>
<gene>
    <name evidence="1" type="ORF">Gotri_024135</name>
</gene>